<dbReference type="AlphaFoldDB" id="A0A831TIF9"/>
<dbReference type="PANTHER" id="PTHR43546:SF3">
    <property type="entry name" value="UPF0173 METAL-DEPENDENT HYDROLASE MJ1163"/>
    <property type="match status" value="1"/>
</dbReference>
<evidence type="ECO:0000313" key="4">
    <source>
        <dbReference type="EMBL" id="HEG91619.1"/>
    </source>
</evidence>
<dbReference type="Gene3D" id="3.60.15.10">
    <property type="entry name" value="Ribonuclease Z/Hydroxyacylglutathione hydrolase-like"/>
    <property type="match status" value="1"/>
</dbReference>
<accession>A0A831TIF9</accession>
<sequence length="228" mass="24012">MAVTVRYLGHAAFALEAGGKQVLIDPFLTGNPTATAKPEDFDPVAILLTHAHDDHVGDSVAISKRTGAPIVATFELGTYLAQQGAQTIAANHGGTVAFDGGSVKLVPAWHTSSHTERFLAPGVPAGLVVRFGGKTMYFAGDTCLFGDMALIGEEGLDLAVVPIGDFYTMGPADAVKAVKLLKPGVVIPCHYNTFPPIQQDPQVFKREVEAATSARCVVLQPGEQFVLE</sequence>
<dbReference type="GO" id="GO:0016787">
    <property type="term" value="F:hydrolase activity"/>
    <property type="evidence" value="ECO:0007669"/>
    <property type="project" value="UniProtKB-UniRule"/>
</dbReference>
<proteinExistence type="inferred from homology"/>
<dbReference type="SMART" id="SM00849">
    <property type="entry name" value="Lactamase_B"/>
    <property type="match status" value="1"/>
</dbReference>
<gene>
    <name evidence="4" type="ORF">ENP34_09285</name>
</gene>
<dbReference type="NCBIfam" id="NF001911">
    <property type="entry name" value="PRK00685.1"/>
    <property type="match status" value="1"/>
</dbReference>
<organism evidence="4">
    <name type="scientific">Thermorudis peleae</name>
    <dbReference type="NCBI Taxonomy" id="1382356"/>
    <lineage>
        <taxon>Bacteria</taxon>
        <taxon>Pseudomonadati</taxon>
        <taxon>Thermomicrobiota</taxon>
        <taxon>Thermomicrobia</taxon>
        <taxon>Thermomicrobia incertae sedis</taxon>
        <taxon>Thermorudis</taxon>
    </lineage>
</organism>
<dbReference type="InterPro" id="IPR022877">
    <property type="entry name" value="UPF0173"/>
</dbReference>
<dbReference type="InterPro" id="IPR001279">
    <property type="entry name" value="Metallo-B-lactamas"/>
</dbReference>
<keyword evidence="1 2" id="KW-0378">Hydrolase</keyword>
<dbReference type="PANTHER" id="PTHR43546">
    <property type="entry name" value="UPF0173 METAL-DEPENDENT HYDROLASE MJ1163-RELATED"/>
    <property type="match status" value="1"/>
</dbReference>
<dbReference type="SUPFAM" id="SSF56281">
    <property type="entry name" value="Metallo-hydrolase/oxidoreductase"/>
    <property type="match status" value="1"/>
</dbReference>
<dbReference type="Pfam" id="PF13483">
    <property type="entry name" value="Lactamase_B_3"/>
    <property type="match status" value="1"/>
</dbReference>
<dbReference type="InterPro" id="IPR050114">
    <property type="entry name" value="UPF0173_UPF0282_UlaG_hydrolase"/>
</dbReference>
<comment type="similarity">
    <text evidence="2">Belongs to the UPF0173 family.</text>
</comment>
<dbReference type="HAMAP" id="MF_00457">
    <property type="entry name" value="UPF0173"/>
    <property type="match status" value="1"/>
</dbReference>
<protein>
    <recommendedName>
        <fullName evidence="2">UPF0173 metal-dependent hydrolase ENP34_09285</fullName>
    </recommendedName>
</protein>
<dbReference type="InterPro" id="IPR036866">
    <property type="entry name" value="RibonucZ/Hydroxyglut_hydro"/>
</dbReference>
<evidence type="ECO:0000259" key="3">
    <source>
        <dbReference type="SMART" id="SM00849"/>
    </source>
</evidence>
<dbReference type="EMBL" id="DSIY01000218">
    <property type="protein sequence ID" value="HEG91619.1"/>
    <property type="molecule type" value="Genomic_DNA"/>
</dbReference>
<evidence type="ECO:0000256" key="2">
    <source>
        <dbReference type="HAMAP-Rule" id="MF_00457"/>
    </source>
</evidence>
<feature type="domain" description="Metallo-beta-lactamase" evidence="3">
    <location>
        <begin position="9"/>
        <end position="190"/>
    </location>
</feature>
<reference evidence="4" key="1">
    <citation type="journal article" date="2020" name="mSystems">
        <title>Genome- and Community-Level Interaction Insights into Carbon Utilization and Element Cycling Functions of Hydrothermarchaeota in Hydrothermal Sediment.</title>
        <authorList>
            <person name="Zhou Z."/>
            <person name="Liu Y."/>
            <person name="Xu W."/>
            <person name="Pan J."/>
            <person name="Luo Z.H."/>
            <person name="Li M."/>
        </authorList>
    </citation>
    <scope>NUCLEOTIDE SEQUENCE [LARGE SCALE GENOMIC DNA]</scope>
    <source>
        <strain evidence="4">SpSt-210</strain>
    </source>
</reference>
<evidence type="ECO:0000256" key="1">
    <source>
        <dbReference type="ARBA" id="ARBA00022801"/>
    </source>
</evidence>
<comment type="caution">
    <text evidence="4">The sequence shown here is derived from an EMBL/GenBank/DDBJ whole genome shotgun (WGS) entry which is preliminary data.</text>
</comment>
<name>A0A831TIF9_9BACT</name>